<evidence type="ECO:0000259" key="3">
    <source>
        <dbReference type="PROSITE" id="PS50883"/>
    </source>
</evidence>
<keyword evidence="1" id="KW-1133">Transmembrane helix</keyword>
<feature type="transmembrane region" description="Helical" evidence="1">
    <location>
        <begin position="257"/>
        <end position="281"/>
    </location>
</feature>
<dbReference type="CDD" id="cd01949">
    <property type="entry name" value="GGDEF"/>
    <property type="match status" value="1"/>
</dbReference>
<organism evidence="5 6">
    <name type="scientific">Metarhizobium album</name>
    <dbReference type="NCBI Taxonomy" id="2182425"/>
    <lineage>
        <taxon>Bacteria</taxon>
        <taxon>Pseudomonadati</taxon>
        <taxon>Pseudomonadota</taxon>
        <taxon>Alphaproteobacteria</taxon>
        <taxon>Hyphomicrobiales</taxon>
        <taxon>Rhizobiaceae</taxon>
        <taxon>Metarhizobium</taxon>
    </lineage>
</organism>
<dbReference type="AlphaFoldDB" id="A0A2U2DYU7"/>
<proteinExistence type="predicted"/>
<dbReference type="Pfam" id="PF00563">
    <property type="entry name" value="EAL"/>
    <property type="match status" value="1"/>
</dbReference>
<dbReference type="PROSITE" id="PS50839">
    <property type="entry name" value="CHASE"/>
    <property type="match status" value="1"/>
</dbReference>
<accession>A0A2U2DYU7</accession>
<dbReference type="PROSITE" id="PS50887">
    <property type="entry name" value="GGDEF"/>
    <property type="match status" value="1"/>
</dbReference>
<dbReference type="InterPro" id="IPR035919">
    <property type="entry name" value="EAL_sf"/>
</dbReference>
<dbReference type="SMART" id="SM00091">
    <property type="entry name" value="PAS"/>
    <property type="match status" value="2"/>
</dbReference>
<dbReference type="InterPro" id="IPR001633">
    <property type="entry name" value="EAL_dom"/>
</dbReference>
<feature type="domain" description="EAL" evidence="3">
    <location>
        <begin position="775"/>
        <end position="1026"/>
    </location>
</feature>
<dbReference type="Gene3D" id="3.30.70.270">
    <property type="match status" value="1"/>
</dbReference>
<evidence type="ECO:0000259" key="2">
    <source>
        <dbReference type="PROSITE" id="PS50839"/>
    </source>
</evidence>
<dbReference type="SUPFAM" id="SSF55785">
    <property type="entry name" value="PYP-like sensor domain (PAS domain)"/>
    <property type="match status" value="2"/>
</dbReference>
<evidence type="ECO:0000256" key="1">
    <source>
        <dbReference type="SAM" id="Phobius"/>
    </source>
</evidence>
<dbReference type="Pfam" id="PF00990">
    <property type="entry name" value="GGDEF"/>
    <property type="match status" value="1"/>
</dbReference>
<dbReference type="InterPro" id="IPR000014">
    <property type="entry name" value="PAS"/>
</dbReference>
<dbReference type="Pfam" id="PF08447">
    <property type="entry name" value="PAS_3"/>
    <property type="match status" value="2"/>
</dbReference>
<dbReference type="Gene3D" id="3.20.20.450">
    <property type="entry name" value="EAL domain"/>
    <property type="match status" value="1"/>
</dbReference>
<protein>
    <submittedName>
        <fullName evidence="5">Diguanylate cyclase</fullName>
    </submittedName>
</protein>
<dbReference type="SUPFAM" id="SSF55073">
    <property type="entry name" value="Nucleotide cyclase"/>
    <property type="match status" value="1"/>
</dbReference>
<dbReference type="OrthoDB" id="9814202at2"/>
<keyword evidence="1" id="KW-0812">Transmembrane</keyword>
<dbReference type="InterPro" id="IPR043128">
    <property type="entry name" value="Rev_trsase/Diguanyl_cyclase"/>
</dbReference>
<dbReference type="InterPro" id="IPR029787">
    <property type="entry name" value="Nucleotide_cyclase"/>
</dbReference>
<dbReference type="SMART" id="SM00267">
    <property type="entry name" value="GGDEF"/>
    <property type="match status" value="1"/>
</dbReference>
<dbReference type="RefSeq" id="WP_109456915.1">
    <property type="nucleotide sequence ID" value="NZ_QFBC01000001.1"/>
</dbReference>
<feature type="domain" description="GGDEF" evidence="4">
    <location>
        <begin position="633"/>
        <end position="766"/>
    </location>
</feature>
<dbReference type="SMART" id="SM01079">
    <property type="entry name" value="CHASE"/>
    <property type="match status" value="1"/>
</dbReference>
<evidence type="ECO:0000313" key="5">
    <source>
        <dbReference type="EMBL" id="PWE58399.1"/>
    </source>
</evidence>
<dbReference type="SUPFAM" id="SSF141868">
    <property type="entry name" value="EAL domain-like"/>
    <property type="match status" value="1"/>
</dbReference>
<reference evidence="5 6" key="1">
    <citation type="submission" date="2018-05" db="EMBL/GenBank/DDBJ databases">
        <title>The draft genome of strain NS-104.</title>
        <authorList>
            <person name="Hang P."/>
            <person name="Jiang J."/>
        </authorList>
    </citation>
    <scope>NUCLEOTIDE SEQUENCE [LARGE SCALE GENOMIC DNA]</scope>
    <source>
        <strain evidence="5 6">NS-104</strain>
    </source>
</reference>
<evidence type="ECO:0000259" key="4">
    <source>
        <dbReference type="PROSITE" id="PS50887"/>
    </source>
</evidence>
<keyword evidence="1" id="KW-0472">Membrane</keyword>
<dbReference type="InterPro" id="IPR013655">
    <property type="entry name" value="PAS_fold_3"/>
</dbReference>
<dbReference type="InterPro" id="IPR035965">
    <property type="entry name" value="PAS-like_dom_sf"/>
</dbReference>
<sequence length="1031" mass="115331">MLVAAMVMTLGFILDRQNQAFYLREMHIRTENDAALIHARMMGQINTDFALVRNLANTISAAGAIHPELDTQIERLLLQNPHLSSIALAPGFIVEDVFPADEGRSRIGQDVRGELLLKPSDVRGSDRFAAKFYGPVLTARGAGGFVILYPVVSSDQGSHKLWGAIEAVIDEDRFYEATGLRPIRNSENQERYPHLDRLSLAVRDLSLPALNSMPFFGDAAVLDEQPVRRKIGFPGGTWELAAVPSAGWNAPPPNQTFLRVAIIFAGGIIIFPVFMSSLLIFERSQNVKTLEKRETQLSELSQRLDLALESSQIGIWEMGSDGTQLFWDDRAAQLHGHLPSNRCYKLADWIAVVHPDDRPAAEAHFFNCSIVGNTASVQYRVIFENGFERYLRSVGSHYKGASGTQTIGIVWDVTGDVLMNDDLRHAKETSDLKNAELELALMELSSREQLLEELSRKLSLALDSYRCGIWEVDLDTKTEIWDDRMHQLYGLPYSTEPMTSERWLSLMHPEDHAAAKASESDFANHDMSEPLVVRAIHPDGSLHYIRSIGKLHTGKDGRRRIIGIAFDITTDALLTAELKSAKAEADMRNIELQFAKNCIEHNSLHDPLTMLGNRRKLDVELDALCRRSAETPQKLSLLHIDLDRFKQINDTLGHAAGDAMLVHAAKILEANIRQGDLVARIGGDEFVIVVHDSCDPERMAALAGRILEAMRQPVIFEGASCRCGVSIGIAQADGMNIDTRQLLVNADIALYRAKATGRNCYEFFTQNLQAEVITTKRIADEILAGLENDEFTAWYQPQFCARTMELTGVEALVRWNHPNQGVLTPDRFLKIADELNVVQMFDRIVLEKALQDKMRWAARGIVVPKVSVNVSSRRLNDETLFETLTTLAIVPGEISFELIESIFLDESDTVVSHNLERIKSLGIDIEIDDFGTGHTSIVSLLKLRPKRLKIDRQLVQPILESQQERALVRSIIEIAHSLDVDTVAEGVETFEHAAMLRELGCDLLQGYAFSKPRSFEDFCTMVQAAEWRKVS</sequence>
<dbReference type="InterPro" id="IPR052155">
    <property type="entry name" value="Biofilm_reg_signaling"/>
</dbReference>
<evidence type="ECO:0000313" key="6">
    <source>
        <dbReference type="Proteomes" id="UP000245252"/>
    </source>
</evidence>
<dbReference type="PROSITE" id="PS50883">
    <property type="entry name" value="EAL"/>
    <property type="match status" value="1"/>
</dbReference>
<feature type="domain" description="CHASE" evidence="2">
    <location>
        <begin position="92"/>
        <end position="241"/>
    </location>
</feature>
<dbReference type="NCBIfam" id="TIGR00254">
    <property type="entry name" value="GGDEF"/>
    <property type="match status" value="1"/>
</dbReference>
<dbReference type="Proteomes" id="UP000245252">
    <property type="component" value="Unassembled WGS sequence"/>
</dbReference>
<keyword evidence="6" id="KW-1185">Reference proteome</keyword>
<dbReference type="InterPro" id="IPR006189">
    <property type="entry name" value="CHASE_dom"/>
</dbReference>
<dbReference type="PANTHER" id="PTHR44757:SF2">
    <property type="entry name" value="BIOFILM ARCHITECTURE MAINTENANCE PROTEIN MBAA"/>
    <property type="match status" value="1"/>
</dbReference>
<dbReference type="CDD" id="cd01948">
    <property type="entry name" value="EAL"/>
    <property type="match status" value="1"/>
</dbReference>
<dbReference type="SMART" id="SM00052">
    <property type="entry name" value="EAL"/>
    <property type="match status" value="1"/>
</dbReference>
<dbReference type="EMBL" id="QFBC01000001">
    <property type="protein sequence ID" value="PWE58399.1"/>
    <property type="molecule type" value="Genomic_DNA"/>
</dbReference>
<dbReference type="GO" id="GO:0003824">
    <property type="term" value="F:catalytic activity"/>
    <property type="evidence" value="ECO:0007669"/>
    <property type="project" value="UniProtKB-ARBA"/>
</dbReference>
<gene>
    <name evidence="5" type="ORF">DEM27_02315</name>
</gene>
<dbReference type="PANTHER" id="PTHR44757">
    <property type="entry name" value="DIGUANYLATE CYCLASE DGCP"/>
    <property type="match status" value="1"/>
</dbReference>
<dbReference type="CDD" id="cd00130">
    <property type="entry name" value="PAS"/>
    <property type="match status" value="1"/>
</dbReference>
<dbReference type="InterPro" id="IPR000160">
    <property type="entry name" value="GGDEF_dom"/>
</dbReference>
<dbReference type="FunFam" id="3.30.70.270:FF:000001">
    <property type="entry name" value="Diguanylate cyclase domain protein"/>
    <property type="match status" value="1"/>
</dbReference>
<comment type="caution">
    <text evidence="5">The sequence shown here is derived from an EMBL/GenBank/DDBJ whole genome shotgun (WGS) entry which is preliminary data.</text>
</comment>
<dbReference type="Gene3D" id="3.30.450.20">
    <property type="entry name" value="PAS domain"/>
    <property type="match status" value="2"/>
</dbReference>
<name>A0A2U2DYU7_9HYPH</name>